<gene>
    <name evidence="2" type="ordered locus">PACID_33430</name>
</gene>
<evidence type="ECO:0000313" key="2">
    <source>
        <dbReference type="EMBL" id="AFV91100.1"/>
    </source>
</evidence>
<evidence type="ECO:0000256" key="1">
    <source>
        <dbReference type="SAM" id="MobiDB-lite"/>
    </source>
</evidence>
<dbReference type="AlphaFoldDB" id="K7SPD7"/>
<dbReference type="KEGG" id="pbo:PACID_33430"/>
<name>K7SPD7_ACIA4</name>
<accession>K7SPD7</accession>
<organism evidence="2 3">
    <name type="scientific">Acidipropionibacterium acidipropionici (strain ATCC 4875 / DSM 20272 / JCM 6432 / NBRC 12425 / NCIMB 8070 / 4)</name>
    <name type="common">Propionibacterium acidipropionici</name>
    <dbReference type="NCBI Taxonomy" id="1171373"/>
    <lineage>
        <taxon>Bacteria</taxon>
        <taxon>Bacillati</taxon>
        <taxon>Actinomycetota</taxon>
        <taxon>Actinomycetes</taxon>
        <taxon>Propionibacteriales</taxon>
        <taxon>Propionibacteriaceae</taxon>
        <taxon>Acidipropionibacterium</taxon>
    </lineage>
</organism>
<feature type="region of interest" description="Disordered" evidence="1">
    <location>
        <begin position="1"/>
        <end position="45"/>
    </location>
</feature>
<feature type="compositionally biased region" description="Polar residues" evidence="1">
    <location>
        <begin position="36"/>
        <end position="45"/>
    </location>
</feature>
<reference evidence="2 3" key="1">
    <citation type="journal article" date="2012" name="BMC Genomics">
        <title>The genome sequence of Propionibacterium acidipropionici provides insights into its biotechnological and industrial potential.</title>
        <authorList>
            <person name="Parizzi L.P."/>
            <person name="Grassi M.C."/>
            <person name="Llerena L.A."/>
            <person name="Carazzolle M.F."/>
            <person name="Queiroz V.L."/>
            <person name="Lunardi I."/>
            <person name="Zeidler A.F."/>
            <person name="Teixeira P.J."/>
            <person name="Mieczkowski P."/>
            <person name="Rincones J."/>
            <person name="Pereira G.A."/>
        </authorList>
    </citation>
    <scope>NUCLEOTIDE SEQUENCE [LARGE SCALE GENOMIC DNA]</scope>
    <source>
        <strain evidence="3">ATCC 4875 / DSM 20272 / JCM 6432 / NBRC 12425 / NCIMB 8070</strain>
    </source>
</reference>
<dbReference type="Proteomes" id="UP000000214">
    <property type="component" value="Chromosome"/>
</dbReference>
<sequence>MRLPGRSPDRGRRRGARLQENAGTVVHTRAGRSQAEARSSTGSAQ</sequence>
<dbReference type="STRING" id="1171373.PACID_33430"/>
<dbReference type="PATRIC" id="fig|1171373.8.peg.3289"/>
<proteinExistence type="predicted"/>
<protein>
    <submittedName>
        <fullName evidence="2">Uncharacterized protein</fullName>
    </submittedName>
</protein>
<evidence type="ECO:0000313" key="3">
    <source>
        <dbReference type="Proteomes" id="UP000000214"/>
    </source>
</evidence>
<dbReference type="HOGENOM" id="CLU_3203801_0_0_11"/>
<dbReference type="EMBL" id="CP003493">
    <property type="protein sequence ID" value="AFV91100.1"/>
    <property type="molecule type" value="Genomic_DNA"/>
</dbReference>